<evidence type="ECO:0000313" key="1">
    <source>
        <dbReference type="EMBL" id="SVC33013.1"/>
    </source>
</evidence>
<proteinExistence type="predicted"/>
<sequence length="46" mass="4768">MNNPFPLAITSCSFLLFLCSVSAKVGKVGPPIKGAEHVAYKEASGS</sequence>
<dbReference type="AlphaFoldDB" id="A0A382LAE9"/>
<organism evidence="1">
    <name type="scientific">marine metagenome</name>
    <dbReference type="NCBI Taxonomy" id="408172"/>
    <lineage>
        <taxon>unclassified sequences</taxon>
        <taxon>metagenomes</taxon>
        <taxon>ecological metagenomes</taxon>
    </lineage>
</organism>
<name>A0A382LAE9_9ZZZZ</name>
<accession>A0A382LAE9</accession>
<dbReference type="EMBL" id="UINC01085453">
    <property type="protein sequence ID" value="SVC33013.1"/>
    <property type="molecule type" value="Genomic_DNA"/>
</dbReference>
<gene>
    <name evidence="1" type="ORF">METZ01_LOCUS285867</name>
</gene>
<feature type="non-terminal residue" evidence="1">
    <location>
        <position position="46"/>
    </location>
</feature>
<protein>
    <submittedName>
        <fullName evidence="1">Uncharacterized protein</fullName>
    </submittedName>
</protein>
<reference evidence="1" key="1">
    <citation type="submission" date="2018-05" db="EMBL/GenBank/DDBJ databases">
        <authorList>
            <person name="Lanie J.A."/>
            <person name="Ng W.-L."/>
            <person name="Kazmierczak K.M."/>
            <person name="Andrzejewski T.M."/>
            <person name="Davidsen T.M."/>
            <person name="Wayne K.J."/>
            <person name="Tettelin H."/>
            <person name="Glass J.I."/>
            <person name="Rusch D."/>
            <person name="Podicherti R."/>
            <person name="Tsui H.-C.T."/>
            <person name="Winkler M.E."/>
        </authorList>
    </citation>
    <scope>NUCLEOTIDE SEQUENCE</scope>
</reference>